<dbReference type="GeneID" id="6754410"/>
<organism evidence="4 5">
    <name type="scientific">Trichoplax adhaerens</name>
    <name type="common">Trichoplax reptans</name>
    <dbReference type="NCBI Taxonomy" id="10228"/>
    <lineage>
        <taxon>Eukaryota</taxon>
        <taxon>Metazoa</taxon>
        <taxon>Placozoa</taxon>
        <taxon>Uniplacotomia</taxon>
        <taxon>Trichoplacea</taxon>
        <taxon>Trichoplacidae</taxon>
        <taxon>Trichoplax</taxon>
    </lineage>
</organism>
<dbReference type="AlphaFoldDB" id="B3S0N5"/>
<dbReference type="Pfam" id="PF02138">
    <property type="entry name" value="Beach"/>
    <property type="match status" value="1"/>
</dbReference>
<dbReference type="InterPro" id="IPR000409">
    <property type="entry name" value="BEACH_dom"/>
</dbReference>
<dbReference type="InParanoid" id="B3S0N5"/>
<dbReference type="KEGG" id="tad:TRIADDRAFT_26285"/>
<dbReference type="PANTHER" id="PTHR13743:SF86">
    <property type="entry name" value="LYSOSOMAL-TRAFFICKING REGULATOR"/>
    <property type="match status" value="1"/>
</dbReference>
<proteinExistence type="predicted"/>
<evidence type="ECO:0000256" key="2">
    <source>
        <dbReference type="ARBA" id="ARBA00022737"/>
    </source>
</evidence>
<evidence type="ECO:0000259" key="3">
    <source>
        <dbReference type="PROSITE" id="PS50197"/>
    </source>
</evidence>
<keyword evidence="5" id="KW-1185">Reference proteome</keyword>
<protein>
    <recommendedName>
        <fullName evidence="3">BEACH domain-containing protein</fullName>
    </recommendedName>
</protein>
<dbReference type="STRING" id="10228.B3S0N5"/>
<feature type="non-terminal residue" evidence="4">
    <location>
        <position position="1"/>
    </location>
</feature>
<dbReference type="eggNOG" id="KOG1786">
    <property type="taxonomic scope" value="Eukaryota"/>
</dbReference>
<dbReference type="Proteomes" id="UP000009022">
    <property type="component" value="Unassembled WGS sequence"/>
</dbReference>
<dbReference type="InterPro" id="IPR036372">
    <property type="entry name" value="BEACH_dom_sf"/>
</dbReference>
<keyword evidence="2" id="KW-0677">Repeat</keyword>
<evidence type="ECO:0000313" key="4">
    <source>
        <dbReference type="EMBL" id="EDV23671.1"/>
    </source>
</evidence>
<dbReference type="PhylomeDB" id="B3S0N5"/>
<dbReference type="SUPFAM" id="SSF81837">
    <property type="entry name" value="BEACH domain"/>
    <property type="match status" value="1"/>
</dbReference>
<name>B3S0N5_TRIAD</name>
<gene>
    <name evidence="4" type="ORF">TRIADDRAFT_26285</name>
</gene>
<dbReference type="CTD" id="6754410"/>
<keyword evidence="1" id="KW-0853">WD repeat</keyword>
<dbReference type="OrthoDB" id="26681at2759"/>
<accession>B3S0N5</accession>
<dbReference type="FunFam" id="1.10.1540.10:FF:000001">
    <property type="entry name" value="neurobeachin isoform X1"/>
    <property type="match status" value="1"/>
</dbReference>
<dbReference type="InterPro" id="IPR050865">
    <property type="entry name" value="BEACH_Domain"/>
</dbReference>
<dbReference type="EMBL" id="DS985246">
    <property type="protein sequence ID" value="EDV23671.1"/>
    <property type="molecule type" value="Genomic_DNA"/>
</dbReference>
<evidence type="ECO:0000256" key="1">
    <source>
        <dbReference type="ARBA" id="ARBA00022574"/>
    </source>
</evidence>
<evidence type="ECO:0000313" key="5">
    <source>
        <dbReference type="Proteomes" id="UP000009022"/>
    </source>
</evidence>
<feature type="domain" description="BEACH" evidence="3">
    <location>
        <begin position="1"/>
        <end position="281"/>
    </location>
</feature>
<dbReference type="HOGENOM" id="CLU_000218_3_1_1"/>
<dbReference type="OMA" id="SPMSNRW"/>
<sequence length="329" mass="38130">RWRDGKISNFHYLTQLNKIAGRSFNDLMQYPVFPFVLSNYTETTLDLTCPESFRDLSKPIAAQNEDRAKKYKENYQVEIYYYHSLLDLPYHYGSHYSNSGTVLHFLVRVPPYTQMFIDYQDQSFDLPDRTFHSMATTWRLSSYESTTDVKELIPEFYYLPDFIKNFEGFDFGKRQTGEKVNDVCLPPWCENNARLFILIHRQALESACVSRSINKWIDLIFGCKQTGKDAIEAINVFHPSTYKVADMDTIKDPIKRNAYLTMVNTYGQTPLRLFRNPHVEKIPQVDQGTISTIFDSGAALFAQLSRRNIEEKSKANEIIPLSKVKGVAG</sequence>
<reference evidence="4 5" key="1">
    <citation type="journal article" date="2008" name="Nature">
        <title>The Trichoplax genome and the nature of placozoans.</title>
        <authorList>
            <person name="Srivastava M."/>
            <person name="Begovic E."/>
            <person name="Chapman J."/>
            <person name="Putnam N.H."/>
            <person name="Hellsten U."/>
            <person name="Kawashima T."/>
            <person name="Kuo A."/>
            <person name="Mitros T."/>
            <person name="Salamov A."/>
            <person name="Carpenter M.L."/>
            <person name="Signorovitch A.Y."/>
            <person name="Moreno M.A."/>
            <person name="Kamm K."/>
            <person name="Grimwood J."/>
            <person name="Schmutz J."/>
            <person name="Shapiro H."/>
            <person name="Grigoriev I.V."/>
            <person name="Buss L.W."/>
            <person name="Schierwater B."/>
            <person name="Dellaporta S.L."/>
            <person name="Rokhsar D.S."/>
        </authorList>
    </citation>
    <scope>NUCLEOTIDE SEQUENCE [LARGE SCALE GENOMIC DNA]</scope>
    <source>
        <strain evidence="4 5">Grell-BS-1999</strain>
    </source>
</reference>
<dbReference type="Gene3D" id="1.10.1540.10">
    <property type="entry name" value="BEACH domain"/>
    <property type="match status" value="1"/>
</dbReference>
<dbReference type="CDD" id="cd06071">
    <property type="entry name" value="Beach"/>
    <property type="match status" value="1"/>
</dbReference>
<dbReference type="PROSITE" id="PS50197">
    <property type="entry name" value="BEACH"/>
    <property type="match status" value="1"/>
</dbReference>
<dbReference type="RefSeq" id="XP_002113197.1">
    <property type="nucleotide sequence ID" value="XM_002113161.1"/>
</dbReference>
<dbReference type="SMART" id="SM01026">
    <property type="entry name" value="Beach"/>
    <property type="match status" value="1"/>
</dbReference>
<dbReference type="PANTHER" id="PTHR13743">
    <property type="entry name" value="BEIGE/BEACH-RELATED"/>
    <property type="match status" value="1"/>
</dbReference>